<evidence type="ECO:0000256" key="2">
    <source>
        <dbReference type="ARBA" id="ARBA00013194"/>
    </source>
</evidence>
<dbReference type="Proteomes" id="UP001367676">
    <property type="component" value="Unassembled WGS sequence"/>
</dbReference>
<dbReference type="PRINTS" id="PR00153">
    <property type="entry name" value="CSAPPISMRASE"/>
</dbReference>
<dbReference type="InterPro" id="IPR011990">
    <property type="entry name" value="TPR-like_helical_dom_sf"/>
</dbReference>
<dbReference type="InterPro" id="IPR019734">
    <property type="entry name" value="TPR_rpt"/>
</dbReference>
<dbReference type="GO" id="GO:0006457">
    <property type="term" value="P:protein folding"/>
    <property type="evidence" value="ECO:0007669"/>
    <property type="project" value="TreeGrafter"/>
</dbReference>
<dbReference type="PROSITE" id="PS50072">
    <property type="entry name" value="CSA_PPIASE_2"/>
    <property type="match status" value="1"/>
</dbReference>
<gene>
    <name evidence="7" type="ORF">V9T40_008504</name>
</gene>
<dbReference type="PANTHER" id="PTHR11071">
    <property type="entry name" value="PEPTIDYL-PROLYL CIS-TRANS ISOMERASE"/>
    <property type="match status" value="1"/>
</dbReference>
<keyword evidence="3" id="KW-0697">Rotamase</keyword>
<dbReference type="GO" id="GO:0003755">
    <property type="term" value="F:peptidyl-prolyl cis-trans isomerase activity"/>
    <property type="evidence" value="ECO:0007669"/>
    <property type="project" value="UniProtKB-KW"/>
</dbReference>
<dbReference type="SMART" id="SM00028">
    <property type="entry name" value="TPR"/>
    <property type="match status" value="2"/>
</dbReference>
<dbReference type="SUPFAM" id="SSF50891">
    <property type="entry name" value="Cyclophilin-like"/>
    <property type="match status" value="1"/>
</dbReference>
<feature type="repeat" description="TPR" evidence="5">
    <location>
        <begin position="325"/>
        <end position="358"/>
    </location>
</feature>
<evidence type="ECO:0000259" key="6">
    <source>
        <dbReference type="PROSITE" id="PS50072"/>
    </source>
</evidence>
<accession>A0AAN9TN94</accession>
<evidence type="ECO:0000256" key="5">
    <source>
        <dbReference type="PROSITE-ProRule" id="PRU00339"/>
    </source>
</evidence>
<comment type="caution">
    <text evidence="7">The sequence shown here is derived from an EMBL/GenBank/DDBJ whole genome shotgun (WGS) entry which is preliminary data.</text>
</comment>
<dbReference type="InterPro" id="IPR002130">
    <property type="entry name" value="Cyclophilin-type_PPIase_dom"/>
</dbReference>
<dbReference type="Pfam" id="PF00160">
    <property type="entry name" value="Pro_isomerase"/>
    <property type="match status" value="1"/>
</dbReference>
<dbReference type="Gene3D" id="1.25.40.10">
    <property type="entry name" value="Tetratricopeptide repeat domain"/>
    <property type="match status" value="1"/>
</dbReference>
<reference evidence="7 8" key="1">
    <citation type="submission" date="2024-03" db="EMBL/GenBank/DDBJ databases">
        <title>Adaptation during the transition from Ophiocordyceps entomopathogen to insect associate is accompanied by gene loss and intensified selection.</title>
        <authorList>
            <person name="Ward C.M."/>
            <person name="Onetto C.A."/>
            <person name="Borneman A.R."/>
        </authorList>
    </citation>
    <scope>NUCLEOTIDE SEQUENCE [LARGE SCALE GENOMIC DNA]</scope>
    <source>
        <strain evidence="7">AWRI1</strain>
        <tissue evidence="7">Single Adult Female</tissue>
    </source>
</reference>
<dbReference type="AlphaFoldDB" id="A0AAN9TN94"/>
<dbReference type="Gene3D" id="2.40.100.10">
    <property type="entry name" value="Cyclophilin-like"/>
    <property type="match status" value="1"/>
</dbReference>
<dbReference type="PROSITE" id="PS50005">
    <property type="entry name" value="TPR"/>
    <property type="match status" value="1"/>
</dbReference>
<protein>
    <recommendedName>
        <fullName evidence="2">peptidylprolyl isomerase</fullName>
        <ecNumber evidence="2">5.2.1.8</ecNumber>
    </recommendedName>
</protein>
<dbReference type="SUPFAM" id="SSF48452">
    <property type="entry name" value="TPR-like"/>
    <property type="match status" value="1"/>
</dbReference>
<evidence type="ECO:0000256" key="1">
    <source>
        <dbReference type="ARBA" id="ARBA00000971"/>
    </source>
</evidence>
<feature type="domain" description="PPIase cyclophilin-type" evidence="6">
    <location>
        <begin position="18"/>
        <end position="182"/>
    </location>
</feature>
<dbReference type="EMBL" id="JBBCAQ010000010">
    <property type="protein sequence ID" value="KAK7601063.1"/>
    <property type="molecule type" value="Genomic_DNA"/>
</dbReference>
<keyword evidence="5" id="KW-0802">TPR repeat</keyword>
<evidence type="ECO:0000256" key="4">
    <source>
        <dbReference type="ARBA" id="ARBA00023235"/>
    </source>
</evidence>
<sequence length="389" mass="44676">MEMPNMPLNVKDEDVVVFLDFGAENVFIGRVVIWLDKETVPKSVENFRALCTGEKGIGTLGKPLHYKNSIIHKAIPQFMIQGGDITDFNGSGGESIYGQYFDDENFKIKHETSGCVSLVNTGRPNSNNSQFFISVVPCPHLNNSNVVIGKVIKGFGVVKEISETETKNDCPIMNYRIIDCGQLKANTDYGINESDGTQDKYPPYPDDFDDLNEFILLGQIDKLALVLSRIKNSGNHFYQHQRYFLAARKYKKAIIYYNWCRKKYNEQDKEDNGNGKKIENNDWINLDSLKLNCLLNLSAAELKQQRYKRCVEICNEVLKSDRNNVKAIFRKGQANVALNNPELGLECFERARRLEPHDRKIVEEIRKVKKRMNDYLNIEKQTFAKMFKN</sequence>
<dbReference type="GO" id="GO:0005739">
    <property type="term" value="C:mitochondrion"/>
    <property type="evidence" value="ECO:0007669"/>
    <property type="project" value="TreeGrafter"/>
</dbReference>
<comment type="catalytic activity">
    <reaction evidence="1">
        <text>[protein]-peptidylproline (omega=180) = [protein]-peptidylproline (omega=0)</text>
        <dbReference type="Rhea" id="RHEA:16237"/>
        <dbReference type="Rhea" id="RHEA-COMP:10747"/>
        <dbReference type="Rhea" id="RHEA-COMP:10748"/>
        <dbReference type="ChEBI" id="CHEBI:83833"/>
        <dbReference type="ChEBI" id="CHEBI:83834"/>
        <dbReference type="EC" id="5.2.1.8"/>
    </reaction>
</comment>
<name>A0AAN9TN94_9HEMI</name>
<proteinExistence type="predicted"/>
<keyword evidence="8" id="KW-1185">Reference proteome</keyword>
<dbReference type="InterPro" id="IPR029000">
    <property type="entry name" value="Cyclophilin-like_dom_sf"/>
</dbReference>
<evidence type="ECO:0000313" key="8">
    <source>
        <dbReference type="Proteomes" id="UP001367676"/>
    </source>
</evidence>
<dbReference type="GO" id="GO:0016018">
    <property type="term" value="F:cyclosporin A binding"/>
    <property type="evidence" value="ECO:0007669"/>
    <property type="project" value="TreeGrafter"/>
</dbReference>
<dbReference type="PANTHER" id="PTHR11071:SF561">
    <property type="entry name" value="PEPTIDYL-PROLYL CIS-TRANS ISOMERASE D-RELATED"/>
    <property type="match status" value="1"/>
</dbReference>
<keyword evidence="4" id="KW-0413">Isomerase</keyword>
<dbReference type="EC" id="5.2.1.8" evidence="2"/>
<dbReference type="FunFam" id="2.40.100.10:FF:000025">
    <property type="entry name" value="Peptidyl-prolyl cis-trans isomerase CYP19-2"/>
    <property type="match status" value="1"/>
</dbReference>
<evidence type="ECO:0000256" key="3">
    <source>
        <dbReference type="ARBA" id="ARBA00023110"/>
    </source>
</evidence>
<organism evidence="7 8">
    <name type="scientific">Parthenolecanium corni</name>
    <dbReference type="NCBI Taxonomy" id="536013"/>
    <lineage>
        <taxon>Eukaryota</taxon>
        <taxon>Metazoa</taxon>
        <taxon>Ecdysozoa</taxon>
        <taxon>Arthropoda</taxon>
        <taxon>Hexapoda</taxon>
        <taxon>Insecta</taxon>
        <taxon>Pterygota</taxon>
        <taxon>Neoptera</taxon>
        <taxon>Paraneoptera</taxon>
        <taxon>Hemiptera</taxon>
        <taxon>Sternorrhyncha</taxon>
        <taxon>Coccoidea</taxon>
        <taxon>Coccidae</taxon>
        <taxon>Parthenolecanium</taxon>
    </lineage>
</organism>
<evidence type="ECO:0000313" key="7">
    <source>
        <dbReference type="EMBL" id="KAK7601063.1"/>
    </source>
</evidence>